<dbReference type="InterPro" id="IPR012341">
    <property type="entry name" value="6hp_glycosidase-like_sf"/>
</dbReference>
<dbReference type="InterPro" id="IPR008928">
    <property type="entry name" value="6-hairpin_glycosidase_sf"/>
</dbReference>
<dbReference type="InterPro" id="IPR037018">
    <property type="entry name" value="GH65_N"/>
</dbReference>
<dbReference type="InterPro" id="IPR011013">
    <property type="entry name" value="Gal_mutarotase_sf_dom"/>
</dbReference>
<dbReference type="EMBL" id="VYKK01000022">
    <property type="protein sequence ID" value="KAA8999761.1"/>
    <property type="molecule type" value="Genomic_DNA"/>
</dbReference>
<feature type="domain" description="Glycosyl hydrolase 94 supersandwich" evidence="3">
    <location>
        <begin position="71"/>
        <end position="309"/>
    </location>
</feature>
<dbReference type="SUPFAM" id="SSF48208">
    <property type="entry name" value="Six-hairpin glycosidases"/>
    <property type="match status" value="1"/>
</dbReference>
<dbReference type="SUPFAM" id="SSF74650">
    <property type="entry name" value="Galactose mutarotase-like"/>
    <property type="match status" value="1"/>
</dbReference>
<gene>
    <name evidence="5" type="ORF">F4V43_15670</name>
</gene>
<dbReference type="RefSeq" id="WP_150459193.1">
    <property type="nucleotide sequence ID" value="NZ_VYKK01000022.1"/>
</dbReference>
<reference evidence="5 6" key="1">
    <citation type="submission" date="2019-09" db="EMBL/GenBank/DDBJ databases">
        <title>Bacillus ochoae sp. nov., Paenibacillus whitsoniae sp. nov., Paenibacillus spiritus sp. nov. Isolated from the Mars Exploration Rover during spacecraft assembly.</title>
        <authorList>
            <person name="Seuylemezian A."/>
            <person name="Vaishampayan P."/>
        </authorList>
    </citation>
    <scope>NUCLEOTIDE SEQUENCE [LARGE SCALE GENOMIC DNA]</scope>
    <source>
        <strain evidence="5 6">MER_111</strain>
    </source>
</reference>
<dbReference type="InterPro" id="IPR033432">
    <property type="entry name" value="GH94_catalytic"/>
</dbReference>
<keyword evidence="6" id="KW-1185">Reference proteome</keyword>
<dbReference type="InterPro" id="IPR052047">
    <property type="entry name" value="GH94_Enzymes"/>
</dbReference>
<sequence length="916" mass="101950">MTQQTRKWEFIGADGDFRIASPHLTSYLYFPLANEAGLMSSVTPTLHGDIKTGHNAFLNEPVWAENLHNSRASRNFWIYTEEAGAWSCAGNSAAQHSRRYEAGGEEDAEVEAGFLWHKLTRRHPALPLTVETISFVPAGDDTAELMKVTLTNTGDRPLTLTPTAAIPLYARSADDLRDHRQVTSLLHRIYTLPAGVEVQPTLSFDERGHRVNRMSYSVLGREGDGAAPEGFFPLSDGFIGEGGTHDWPEAVVRNLPPADTAGAEREGGEAVGAIRFREVTLAPGEARSYVLAMAITDGRTDAGRIEAEYLSAERFDAWLAKTSAFWQAKIGTVSFRSADSEFDTWMKWVTLQPVLRRLFGNSFMPHHDYGRGGRGWRDLWQDCLALMIMEPEEVRSLLFNNFAGVRIDGSNATIIGAKPGEFVADRNNIPRVWMDHGAWPFLTTQLYIDRSGDLDFLLEEQTYFRDAFTDRCKRRDETWTPESGTLLKTASGEVYRGSILEHILLQQLTPFYLVGEHNHMRLEGADWNDGLDMAADRGESVAFMAFYAGNLREIGRLLRELKERTGRATAEIAEEMLLLLDTLGGEPVDYNSVEAKHERARMFFEAVPGRVQGGKAAVDLIALAEDLERKAGWTARHIREREWIASKDGSRWFNGYYNNDGERVEGDCGEGVRMTLTGQVFPVMSGVAAEEQVREVIRAVDRHLLDDRIGYRLNTPFGGIQPNLGRAFGFAFGHKENGAMFSHMTVMYGNALYKRGYAAEGRKVLDSIYRLCLDFERSRIYPGIPEYISEEGRGMYHYLTGSASWLLLTLLMEVYGVRGRFGDLLLAPKLAGDQFDAEGRAAVTTLFAGRTLEIRYVNAGRKDAWNCAVAGCTLNGAAVEAKAVNAPDAAGGVVLPREWIEALPAGGVHRLEITLE</sequence>
<dbReference type="GO" id="GO:0005975">
    <property type="term" value="P:carbohydrate metabolic process"/>
    <property type="evidence" value="ECO:0007669"/>
    <property type="project" value="InterPro"/>
</dbReference>
<dbReference type="Pfam" id="PF06165">
    <property type="entry name" value="GH94_b-supersand"/>
    <property type="match status" value="1"/>
</dbReference>
<comment type="caution">
    <text evidence="5">The sequence shown here is derived from an EMBL/GenBank/DDBJ whole genome shotgun (WGS) entry which is preliminary data.</text>
</comment>
<dbReference type="GO" id="GO:0030246">
    <property type="term" value="F:carbohydrate binding"/>
    <property type="evidence" value="ECO:0007669"/>
    <property type="project" value="InterPro"/>
</dbReference>
<dbReference type="GO" id="GO:0016757">
    <property type="term" value="F:glycosyltransferase activity"/>
    <property type="evidence" value="ECO:0007669"/>
    <property type="project" value="UniProtKB-KW"/>
</dbReference>
<dbReference type="OrthoDB" id="9762900at2"/>
<evidence type="ECO:0000256" key="2">
    <source>
        <dbReference type="ARBA" id="ARBA00022679"/>
    </source>
</evidence>
<dbReference type="PANTHER" id="PTHR37469">
    <property type="entry name" value="CELLOBIONIC ACID PHOSPHORYLASE-RELATED"/>
    <property type="match status" value="1"/>
</dbReference>
<keyword evidence="2" id="KW-0808">Transferase</keyword>
<proteinExistence type="predicted"/>
<dbReference type="Proteomes" id="UP000367750">
    <property type="component" value="Unassembled WGS sequence"/>
</dbReference>
<dbReference type="PANTHER" id="PTHR37469:SF2">
    <property type="entry name" value="CELLOBIONIC ACID PHOSPHORYLASE"/>
    <property type="match status" value="1"/>
</dbReference>
<name>A0A5J5FZM5_9BACL</name>
<protein>
    <submittedName>
        <fullName evidence="5">Cellobiose phosphorylase</fullName>
    </submittedName>
</protein>
<accession>A0A5J5FZM5</accession>
<dbReference type="CDD" id="cd11749">
    <property type="entry name" value="GH94N_LBP_like"/>
    <property type="match status" value="1"/>
</dbReference>
<dbReference type="Gene3D" id="2.70.98.40">
    <property type="entry name" value="Glycoside hydrolase, family 65, N-terminal domain"/>
    <property type="match status" value="1"/>
</dbReference>
<evidence type="ECO:0000259" key="3">
    <source>
        <dbReference type="Pfam" id="PF06165"/>
    </source>
</evidence>
<dbReference type="InterPro" id="IPR010383">
    <property type="entry name" value="Glyco_hydrolase_94_b-supersand"/>
</dbReference>
<dbReference type="AlphaFoldDB" id="A0A5J5FZM5"/>
<dbReference type="Pfam" id="PF17167">
    <property type="entry name" value="Glyco_hydro_94"/>
    <property type="match status" value="1"/>
</dbReference>
<evidence type="ECO:0000313" key="6">
    <source>
        <dbReference type="Proteomes" id="UP000367750"/>
    </source>
</evidence>
<evidence type="ECO:0000259" key="4">
    <source>
        <dbReference type="Pfam" id="PF17167"/>
    </source>
</evidence>
<evidence type="ECO:0000313" key="5">
    <source>
        <dbReference type="EMBL" id="KAA8999761.1"/>
    </source>
</evidence>
<evidence type="ECO:0000256" key="1">
    <source>
        <dbReference type="ARBA" id="ARBA00022676"/>
    </source>
</evidence>
<dbReference type="Gene3D" id="1.50.10.10">
    <property type="match status" value="1"/>
</dbReference>
<feature type="domain" description="Glycosyl hydrolase 94 catalytic" evidence="4">
    <location>
        <begin position="634"/>
        <end position="810"/>
    </location>
</feature>
<keyword evidence="1" id="KW-0328">Glycosyltransferase</keyword>
<organism evidence="5 6">
    <name type="scientific">Paenibacillus spiritus</name>
    <dbReference type="NCBI Taxonomy" id="2496557"/>
    <lineage>
        <taxon>Bacteria</taxon>
        <taxon>Bacillati</taxon>
        <taxon>Bacillota</taxon>
        <taxon>Bacilli</taxon>
        <taxon>Bacillales</taxon>
        <taxon>Paenibacillaceae</taxon>
        <taxon>Paenibacillus</taxon>
    </lineage>
</organism>